<evidence type="ECO:0000313" key="2">
    <source>
        <dbReference type="Proteomes" id="UP000283634"/>
    </source>
</evidence>
<dbReference type="GeneID" id="40327773"/>
<sequence>MDDLIRSETECRNHIVVVENSTAQAQLFYFLRLTGDLIGEVKRSHYINILHAVLKSLPTLCLYARFLERKEAMLAESAGALRSKRDIESLTNSIADLLPTQWVAHSGEKANLPPNLRKACDTFHQEHALFRVQLLATLGLKLARVQKELVFAVHAERIRNCAHLFALFPPRTPIQERGGTPEQNYGLVVSDGCLVPHGG</sequence>
<proteinExistence type="predicted"/>
<evidence type="ECO:0000313" key="1">
    <source>
        <dbReference type="EMBL" id="RNF06644.1"/>
    </source>
</evidence>
<dbReference type="OrthoDB" id="239759at2759"/>
<protein>
    <submittedName>
        <fullName evidence="1">Uncharacterized protein</fullName>
    </submittedName>
</protein>
<dbReference type="RefSeq" id="XP_029239376.1">
    <property type="nucleotide sequence ID" value="XM_029380792.1"/>
</dbReference>
<dbReference type="Proteomes" id="UP000283634">
    <property type="component" value="Unassembled WGS sequence"/>
</dbReference>
<name>A0A422NMM1_TRYRA</name>
<gene>
    <name evidence="1" type="ORF">TraAM80_03840</name>
</gene>
<accession>A0A422NMM1</accession>
<organism evidence="1 2">
    <name type="scientific">Trypanosoma rangeli</name>
    <dbReference type="NCBI Taxonomy" id="5698"/>
    <lineage>
        <taxon>Eukaryota</taxon>
        <taxon>Discoba</taxon>
        <taxon>Euglenozoa</taxon>
        <taxon>Kinetoplastea</taxon>
        <taxon>Metakinetoplastina</taxon>
        <taxon>Trypanosomatida</taxon>
        <taxon>Trypanosomatidae</taxon>
        <taxon>Trypanosoma</taxon>
        <taxon>Herpetosoma</taxon>
    </lineage>
</organism>
<comment type="caution">
    <text evidence="1">The sequence shown here is derived from an EMBL/GenBank/DDBJ whole genome shotgun (WGS) entry which is preliminary data.</text>
</comment>
<dbReference type="OMA" id="YINILHA"/>
<dbReference type="AlphaFoldDB" id="A0A422NMM1"/>
<reference evidence="1 2" key="1">
    <citation type="journal article" date="2018" name="BMC Genomics">
        <title>Genomic comparison of Trypanosoma conorhini and Trypanosoma rangeli to Trypanosoma cruzi strains of high and low virulence.</title>
        <authorList>
            <person name="Bradwell K.R."/>
            <person name="Koparde V.N."/>
            <person name="Matveyev A.V."/>
            <person name="Serrano M.G."/>
            <person name="Alves J.M."/>
            <person name="Parikh H."/>
            <person name="Huang B."/>
            <person name="Lee V."/>
            <person name="Espinosa-Alvarez O."/>
            <person name="Ortiz P.A."/>
            <person name="Costa-Martins A.G."/>
            <person name="Teixeira M.M."/>
            <person name="Buck G.A."/>
        </authorList>
    </citation>
    <scope>NUCLEOTIDE SEQUENCE [LARGE SCALE GENOMIC DNA]</scope>
    <source>
        <strain evidence="1 2">AM80</strain>
    </source>
</reference>
<keyword evidence="2" id="KW-1185">Reference proteome</keyword>
<dbReference type="EMBL" id="MKGL01000104">
    <property type="protein sequence ID" value="RNF06644.1"/>
    <property type="molecule type" value="Genomic_DNA"/>
</dbReference>